<evidence type="ECO:0000256" key="5">
    <source>
        <dbReference type="ARBA" id="ARBA00022741"/>
    </source>
</evidence>
<sequence>MGVSGCGKTTIGKLLADSLCWKFHDADTFHSPANIAKMQLGIPLNDADRMPWLEDLQDYIKSWLQENKNVVLACSALKASYRQILLCDSRIQLVYIQGSFDVIQDRLRKRQNHFMGEKLLKSQFNDLEEPDNAIFVDVAEAPEVIVEKIRKALRIYGS</sequence>
<dbReference type="InterPro" id="IPR031322">
    <property type="entry name" value="Shikimate/glucono_kinase"/>
</dbReference>
<organism evidence="11 12">
    <name type="scientific">Anabaena sphaerica FACHB-251</name>
    <dbReference type="NCBI Taxonomy" id="2692883"/>
    <lineage>
        <taxon>Bacteria</taxon>
        <taxon>Bacillati</taxon>
        <taxon>Cyanobacteriota</taxon>
        <taxon>Cyanophyceae</taxon>
        <taxon>Nostocales</taxon>
        <taxon>Nostocaceae</taxon>
        <taxon>Anabaena</taxon>
    </lineage>
</organism>
<keyword evidence="4 10" id="KW-0808">Transferase</keyword>
<comment type="similarity">
    <text evidence="2 10">Belongs to the gluconokinase GntK/GntV family.</text>
</comment>
<keyword evidence="7 10" id="KW-0067">ATP-binding</keyword>
<reference evidence="12" key="1">
    <citation type="journal article" date="2020" name="ISME J.">
        <title>Comparative genomics reveals insights into cyanobacterial evolution and habitat adaptation.</title>
        <authorList>
            <person name="Chen M.Y."/>
            <person name="Teng W.K."/>
            <person name="Zhao L."/>
            <person name="Hu C.X."/>
            <person name="Zhou Y.K."/>
            <person name="Han B.P."/>
            <person name="Song L.R."/>
            <person name="Shu W.S."/>
        </authorList>
    </citation>
    <scope>NUCLEOTIDE SEQUENCE [LARGE SCALE GENOMIC DNA]</scope>
    <source>
        <strain evidence="12">FACHB-251</strain>
    </source>
</reference>
<dbReference type="EMBL" id="JACJQU010000007">
    <property type="protein sequence ID" value="MBD2294638.1"/>
    <property type="molecule type" value="Genomic_DNA"/>
</dbReference>
<evidence type="ECO:0000256" key="2">
    <source>
        <dbReference type="ARBA" id="ARBA00008420"/>
    </source>
</evidence>
<evidence type="ECO:0000256" key="8">
    <source>
        <dbReference type="ARBA" id="ARBA00023064"/>
    </source>
</evidence>
<evidence type="ECO:0000256" key="10">
    <source>
        <dbReference type="RuleBase" id="RU363066"/>
    </source>
</evidence>
<dbReference type="CDD" id="cd02021">
    <property type="entry name" value="GntK"/>
    <property type="match status" value="1"/>
</dbReference>
<dbReference type="GO" id="GO:0046316">
    <property type="term" value="F:gluconokinase activity"/>
    <property type="evidence" value="ECO:0007669"/>
    <property type="project" value="UniProtKB-EC"/>
</dbReference>
<comment type="pathway">
    <text evidence="1">Carbohydrate acid metabolism.</text>
</comment>
<dbReference type="GO" id="GO:0005524">
    <property type="term" value="F:ATP binding"/>
    <property type="evidence" value="ECO:0007669"/>
    <property type="project" value="UniProtKB-KW"/>
</dbReference>
<gene>
    <name evidence="11" type="ORF">H6G06_14405</name>
</gene>
<name>A0A927A1M7_9NOST</name>
<dbReference type="FunFam" id="3.40.50.300:FF:000522">
    <property type="entry name" value="Gluconokinase"/>
    <property type="match status" value="1"/>
</dbReference>
<comment type="caution">
    <text evidence="11">The sequence shown here is derived from an EMBL/GenBank/DDBJ whole genome shotgun (WGS) entry which is preliminary data.</text>
</comment>
<dbReference type="GO" id="GO:0005737">
    <property type="term" value="C:cytoplasm"/>
    <property type="evidence" value="ECO:0007669"/>
    <property type="project" value="TreeGrafter"/>
</dbReference>
<evidence type="ECO:0000256" key="3">
    <source>
        <dbReference type="ARBA" id="ARBA00012054"/>
    </source>
</evidence>
<dbReference type="SUPFAM" id="SSF52540">
    <property type="entry name" value="P-loop containing nucleoside triphosphate hydrolases"/>
    <property type="match status" value="1"/>
</dbReference>
<evidence type="ECO:0000256" key="4">
    <source>
        <dbReference type="ARBA" id="ARBA00022679"/>
    </source>
</evidence>
<evidence type="ECO:0000313" key="12">
    <source>
        <dbReference type="Proteomes" id="UP000662185"/>
    </source>
</evidence>
<dbReference type="EC" id="2.7.1.12" evidence="3 10"/>
<dbReference type="Gene3D" id="3.40.50.300">
    <property type="entry name" value="P-loop containing nucleotide triphosphate hydrolases"/>
    <property type="match status" value="1"/>
</dbReference>
<accession>A0A927A1M7</accession>
<protein>
    <recommendedName>
        <fullName evidence="3 10">Gluconokinase</fullName>
        <ecNumber evidence="3 10">2.7.1.12</ecNumber>
    </recommendedName>
</protein>
<proteinExistence type="inferred from homology"/>
<dbReference type="Proteomes" id="UP000662185">
    <property type="component" value="Unassembled WGS sequence"/>
</dbReference>
<keyword evidence="8" id="KW-0311">Gluconate utilization</keyword>
<dbReference type="InterPro" id="IPR027417">
    <property type="entry name" value="P-loop_NTPase"/>
</dbReference>
<comment type="catalytic activity">
    <reaction evidence="9 10">
        <text>D-gluconate + ATP = 6-phospho-D-gluconate + ADP + H(+)</text>
        <dbReference type="Rhea" id="RHEA:19433"/>
        <dbReference type="ChEBI" id="CHEBI:15378"/>
        <dbReference type="ChEBI" id="CHEBI:18391"/>
        <dbReference type="ChEBI" id="CHEBI:30616"/>
        <dbReference type="ChEBI" id="CHEBI:58759"/>
        <dbReference type="ChEBI" id="CHEBI:456216"/>
        <dbReference type="EC" id="2.7.1.12"/>
    </reaction>
</comment>
<dbReference type="Pfam" id="PF01202">
    <property type="entry name" value="SKI"/>
    <property type="match status" value="1"/>
</dbReference>
<keyword evidence="5 10" id="KW-0547">Nucleotide-binding</keyword>
<evidence type="ECO:0000256" key="1">
    <source>
        <dbReference type="ARBA" id="ARBA00004761"/>
    </source>
</evidence>
<dbReference type="GO" id="GO:0019521">
    <property type="term" value="P:D-gluconate metabolic process"/>
    <property type="evidence" value="ECO:0007669"/>
    <property type="project" value="UniProtKB-KW"/>
</dbReference>
<evidence type="ECO:0000313" key="11">
    <source>
        <dbReference type="EMBL" id="MBD2294638.1"/>
    </source>
</evidence>
<evidence type="ECO:0000256" key="7">
    <source>
        <dbReference type="ARBA" id="ARBA00022840"/>
    </source>
</evidence>
<evidence type="ECO:0000256" key="9">
    <source>
        <dbReference type="ARBA" id="ARBA00048090"/>
    </source>
</evidence>
<keyword evidence="6 10" id="KW-0418">Kinase</keyword>
<dbReference type="RefSeq" id="WP_190561373.1">
    <property type="nucleotide sequence ID" value="NZ_JACJQU010000007.1"/>
</dbReference>
<keyword evidence="12" id="KW-1185">Reference proteome</keyword>
<dbReference type="InterPro" id="IPR006001">
    <property type="entry name" value="Therm_gnt_kin"/>
</dbReference>
<evidence type="ECO:0000256" key="6">
    <source>
        <dbReference type="ARBA" id="ARBA00022777"/>
    </source>
</evidence>
<dbReference type="PANTHER" id="PTHR43442">
    <property type="entry name" value="GLUCONOKINASE-RELATED"/>
    <property type="match status" value="1"/>
</dbReference>
<dbReference type="NCBIfam" id="TIGR01313">
    <property type="entry name" value="therm_gnt_kin"/>
    <property type="match status" value="1"/>
</dbReference>
<dbReference type="AlphaFoldDB" id="A0A927A1M7"/>
<dbReference type="PANTHER" id="PTHR43442:SF3">
    <property type="entry name" value="GLUCONOKINASE-RELATED"/>
    <property type="match status" value="1"/>
</dbReference>